<protein>
    <submittedName>
        <fullName evidence="2">Uncharacterized protein</fullName>
    </submittedName>
</protein>
<dbReference type="EMBL" id="LXQA010038090">
    <property type="protein sequence ID" value="MCH98613.1"/>
    <property type="molecule type" value="Genomic_DNA"/>
</dbReference>
<proteinExistence type="predicted"/>
<accession>A0A392NGY6</accession>
<feature type="region of interest" description="Disordered" evidence="1">
    <location>
        <begin position="80"/>
        <end position="124"/>
    </location>
</feature>
<sequence length="224" mass="25282">TEPTKHYVPVQSKDKVDEIINMEGSTSKLYTQVNHQQERLEADKALEEEINKDSNELAIPLEGIPNVDNTVPEPVIPVDNIIEGSQDSSSPEQSEFVANTQVDQITNENSQNEEQNEEHPELPIEPEHFPLLVQKDIQFLYESWANLAEIEEQNALPTFDPLPNLDKLPEIPHHSIDVIKLVDNVSPSSTDNDGFKLVTSRNTKKLDKAKSTKPSAHKTNYITR</sequence>
<evidence type="ECO:0000313" key="3">
    <source>
        <dbReference type="Proteomes" id="UP000265520"/>
    </source>
</evidence>
<evidence type="ECO:0000313" key="2">
    <source>
        <dbReference type="EMBL" id="MCH98613.1"/>
    </source>
</evidence>
<comment type="caution">
    <text evidence="2">The sequence shown here is derived from an EMBL/GenBank/DDBJ whole genome shotgun (WGS) entry which is preliminary data.</text>
</comment>
<feature type="non-terminal residue" evidence="2">
    <location>
        <position position="1"/>
    </location>
</feature>
<keyword evidence="3" id="KW-1185">Reference proteome</keyword>
<reference evidence="2 3" key="1">
    <citation type="journal article" date="2018" name="Front. Plant Sci.">
        <title>Red Clover (Trifolium pratense) and Zigzag Clover (T. medium) - A Picture of Genomic Similarities and Differences.</title>
        <authorList>
            <person name="Dluhosova J."/>
            <person name="Istvanek J."/>
            <person name="Nedelnik J."/>
            <person name="Repkova J."/>
        </authorList>
    </citation>
    <scope>NUCLEOTIDE SEQUENCE [LARGE SCALE GENOMIC DNA]</scope>
    <source>
        <strain evidence="3">cv. 10/8</strain>
        <tissue evidence="2">Leaf</tissue>
    </source>
</reference>
<dbReference type="Proteomes" id="UP000265520">
    <property type="component" value="Unassembled WGS sequence"/>
</dbReference>
<feature type="region of interest" description="Disordered" evidence="1">
    <location>
        <begin position="204"/>
        <end position="224"/>
    </location>
</feature>
<feature type="compositionally biased region" description="Polar residues" evidence="1">
    <location>
        <begin position="83"/>
        <end position="106"/>
    </location>
</feature>
<dbReference type="AlphaFoldDB" id="A0A392NGY6"/>
<organism evidence="2 3">
    <name type="scientific">Trifolium medium</name>
    <dbReference type="NCBI Taxonomy" id="97028"/>
    <lineage>
        <taxon>Eukaryota</taxon>
        <taxon>Viridiplantae</taxon>
        <taxon>Streptophyta</taxon>
        <taxon>Embryophyta</taxon>
        <taxon>Tracheophyta</taxon>
        <taxon>Spermatophyta</taxon>
        <taxon>Magnoliopsida</taxon>
        <taxon>eudicotyledons</taxon>
        <taxon>Gunneridae</taxon>
        <taxon>Pentapetalae</taxon>
        <taxon>rosids</taxon>
        <taxon>fabids</taxon>
        <taxon>Fabales</taxon>
        <taxon>Fabaceae</taxon>
        <taxon>Papilionoideae</taxon>
        <taxon>50 kb inversion clade</taxon>
        <taxon>NPAAA clade</taxon>
        <taxon>Hologalegina</taxon>
        <taxon>IRL clade</taxon>
        <taxon>Trifolieae</taxon>
        <taxon>Trifolium</taxon>
    </lineage>
</organism>
<evidence type="ECO:0000256" key="1">
    <source>
        <dbReference type="SAM" id="MobiDB-lite"/>
    </source>
</evidence>
<feature type="compositionally biased region" description="Polar residues" evidence="1">
    <location>
        <begin position="212"/>
        <end position="224"/>
    </location>
</feature>
<name>A0A392NGY6_9FABA</name>